<proteinExistence type="predicted"/>
<dbReference type="Proteomes" id="UP000029548">
    <property type="component" value="Unassembled WGS sequence"/>
</dbReference>
<reference evidence="2 3" key="1">
    <citation type="submission" date="2014-07" db="EMBL/GenBank/DDBJ databases">
        <authorList>
            <person name="McCorrison J."/>
            <person name="Sanka R."/>
            <person name="Torralba M."/>
            <person name="Gillis M."/>
            <person name="Haft D.H."/>
            <person name="Methe B."/>
            <person name="Sutton G."/>
            <person name="Nelson K.E."/>
        </authorList>
    </citation>
    <scope>NUCLEOTIDE SEQUENCE [LARGE SCALE GENOMIC DNA]</scope>
    <source>
        <strain evidence="2 3">DNF00450</strain>
    </source>
</reference>
<evidence type="ECO:0000313" key="3">
    <source>
        <dbReference type="Proteomes" id="UP000029548"/>
    </source>
</evidence>
<evidence type="ECO:0000256" key="1">
    <source>
        <dbReference type="SAM" id="Phobius"/>
    </source>
</evidence>
<keyword evidence="1" id="KW-0472">Membrane</keyword>
<name>A0A095Y564_9CORY</name>
<dbReference type="eggNOG" id="ENOG5031JN0">
    <property type="taxonomic scope" value="Bacteria"/>
</dbReference>
<accession>A0A095Y564</accession>
<dbReference type="AlphaFoldDB" id="A0A095Y564"/>
<feature type="transmembrane region" description="Helical" evidence="1">
    <location>
        <begin position="12"/>
        <end position="33"/>
    </location>
</feature>
<protein>
    <submittedName>
        <fullName evidence="2">Uncharacterized protein</fullName>
    </submittedName>
</protein>
<keyword evidence="1" id="KW-0812">Transmembrane</keyword>
<organism evidence="2 3">
    <name type="scientific">Corynebacterium freneyi DNF00450</name>
    <dbReference type="NCBI Taxonomy" id="1287475"/>
    <lineage>
        <taxon>Bacteria</taxon>
        <taxon>Bacillati</taxon>
        <taxon>Actinomycetota</taxon>
        <taxon>Actinomycetes</taxon>
        <taxon>Mycobacteriales</taxon>
        <taxon>Corynebacteriaceae</taxon>
        <taxon>Corynebacterium</taxon>
    </lineage>
</organism>
<dbReference type="EMBL" id="JRNE01000040">
    <property type="protein sequence ID" value="KGF17403.1"/>
    <property type="molecule type" value="Genomic_DNA"/>
</dbReference>
<gene>
    <name evidence="2" type="ORF">HMPREF1650_04415</name>
</gene>
<keyword evidence="1" id="KW-1133">Transmembrane helix</keyword>
<evidence type="ECO:0000313" key="2">
    <source>
        <dbReference type="EMBL" id="KGF17403.1"/>
    </source>
</evidence>
<dbReference type="RefSeq" id="WP_035121259.1">
    <property type="nucleotide sequence ID" value="NZ_JRNE01000040.1"/>
</dbReference>
<comment type="caution">
    <text evidence="2">The sequence shown here is derived from an EMBL/GenBank/DDBJ whole genome shotgun (WGS) entry which is preliminary data.</text>
</comment>
<sequence length="335" mass="35594">MAWSEITEFVGANAAPLLVGGAALIVVGTHAPVRGRALRDRWRGPHPAPTAGARVVAATTDVLPMSALVDAVAECPVPVDVVSVHRYTARPTGEAGHRYRGFADQLGVPEARWTSVLVGGPPEHDRPRLDFFIHRLGLLGLRARPLSDVEFDRDAATEAQRLLARAPGRNHVRRPHLWFTPAHDVDVPAAPAQLVGTTRDGTPLVMALPSIERLDVAADPARLADLLVPTLLTGARLGIRTHRPRHFAPLLDHGAVLATAAGDPTLDVIVLDRGARVDGAATTATIMLHDGPIPSPPVRDSVSAPSLTIGEHAWHLTVGDDETPVRPLPILAARA</sequence>